<keyword evidence="2" id="KW-1185">Reference proteome</keyword>
<accession>A0A5S6QTD5</accession>
<dbReference type="AlphaFoldDB" id="A0A5S6QTD5"/>
<feature type="signal peptide" evidence="1">
    <location>
        <begin position="1"/>
        <end position="19"/>
    </location>
</feature>
<evidence type="ECO:0000256" key="1">
    <source>
        <dbReference type="SAM" id="SignalP"/>
    </source>
</evidence>
<keyword evidence="1" id="KW-0732">Signal</keyword>
<dbReference type="STRING" id="70415.A0A5S6QTD5"/>
<evidence type="ECO:0000313" key="3">
    <source>
        <dbReference type="WBParaSite" id="TMUE_2000010172.1"/>
    </source>
</evidence>
<evidence type="ECO:0000313" key="2">
    <source>
        <dbReference type="Proteomes" id="UP000046395"/>
    </source>
</evidence>
<protein>
    <submittedName>
        <fullName evidence="3">Uncharacterized protein</fullName>
    </submittedName>
</protein>
<sequence>MCVTSLISLLSELTISCLCQQSSSTSLGSDEPERHYFCLSLFGDVVAVEGAEGEAPKTLSRIKTIVLLDFGASRSFPSRFVDQHFSVINYAAEGGRKSILKYSRDVGFLTGYESKVMEEAHTNAVMILGEAFGSDRVFHFSTQDTTKRINRLIPVMLEHRLRPPPDEVYSLHRKMAGAFLLCAKLKAMVNCFELFANIKATRQLAAAKEA</sequence>
<dbReference type="PANTHER" id="PTHR43851:SF3">
    <property type="entry name" value="COENZYME Q8"/>
    <property type="match status" value="1"/>
</dbReference>
<dbReference type="GO" id="GO:0006744">
    <property type="term" value="P:ubiquinone biosynthetic process"/>
    <property type="evidence" value="ECO:0007669"/>
    <property type="project" value="TreeGrafter"/>
</dbReference>
<proteinExistence type="predicted"/>
<dbReference type="Proteomes" id="UP000046395">
    <property type="component" value="Unassembled WGS sequence"/>
</dbReference>
<feature type="chain" id="PRO_5024402508" evidence="1">
    <location>
        <begin position="20"/>
        <end position="210"/>
    </location>
</feature>
<dbReference type="PANTHER" id="PTHR43851">
    <property type="match status" value="1"/>
</dbReference>
<dbReference type="InterPro" id="IPR051409">
    <property type="entry name" value="Atypical_kinase_ADCK"/>
</dbReference>
<organism evidence="2 3">
    <name type="scientific">Trichuris muris</name>
    <name type="common">Mouse whipworm</name>
    <dbReference type="NCBI Taxonomy" id="70415"/>
    <lineage>
        <taxon>Eukaryota</taxon>
        <taxon>Metazoa</taxon>
        <taxon>Ecdysozoa</taxon>
        <taxon>Nematoda</taxon>
        <taxon>Enoplea</taxon>
        <taxon>Dorylaimia</taxon>
        <taxon>Trichinellida</taxon>
        <taxon>Trichuridae</taxon>
        <taxon>Trichuris</taxon>
    </lineage>
</organism>
<reference evidence="3" key="1">
    <citation type="submission" date="2019-12" db="UniProtKB">
        <authorList>
            <consortium name="WormBaseParasite"/>
        </authorList>
    </citation>
    <scope>IDENTIFICATION</scope>
</reference>
<dbReference type="WBParaSite" id="TMUE_2000010172.1">
    <property type="protein sequence ID" value="TMUE_2000010172.1"/>
    <property type="gene ID" value="WBGene00293807"/>
</dbReference>
<name>A0A5S6QTD5_TRIMR</name>